<feature type="compositionally biased region" description="Low complexity" evidence="1">
    <location>
        <begin position="15"/>
        <end position="27"/>
    </location>
</feature>
<accession>A0A8J7UP44</accession>
<gene>
    <name evidence="3" type="ORF">J2744_000716</name>
</gene>
<feature type="transmembrane region" description="Helical" evidence="2">
    <location>
        <begin position="108"/>
        <end position="134"/>
    </location>
</feature>
<dbReference type="RefSeq" id="WP_209544613.1">
    <property type="nucleotide sequence ID" value="NZ_BAAADX010000001.1"/>
</dbReference>
<proteinExistence type="predicted"/>
<dbReference type="InterPro" id="IPR058283">
    <property type="entry name" value="DUF7977"/>
</dbReference>
<keyword evidence="2" id="KW-1133">Transmembrane helix</keyword>
<dbReference type="AlphaFoldDB" id="A0A8J7UP44"/>
<feature type="transmembrane region" description="Helical" evidence="2">
    <location>
        <begin position="82"/>
        <end position="102"/>
    </location>
</feature>
<evidence type="ECO:0000256" key="2">
    <source>
        <dbReference type="SAM" id="Phobius"/>
    </source>
</evidence>
<dbReference type="OrthoDB" id="205781at2157"/>
<evidence type="ECO:0000256" key="1">
    <source>
        <dbReference type="SAM" id="MobiDB-lite"/>
    </source>
</evidence>
<dbReference type="EMBL" id="JAGGKE010000002">
    <property type="protein sequence ID" value="MBP1901058.1"/>
    <property type="molecule type" value="Genomic_DNA"/>
</dbReference>
<protein>
    <submittedName>
        <fullName evidence="3">Uncharacterized protein</fullName>
    </submittedName>
</protein>
<dbReference type="Proteomes" id="UP000770586">
    <property type="component" value="Unassembled WGS sequence"/>
</dbReference>
<keyword evidence="2" id="KW-0472">Membrane</keyword>
<name>A0A8J7UP44_9EURY</name>
<organism evidence="3 4">
    <name type="scientific">Halorubrum trapanicum</name>
    <dbReference type="NCBI Taxonomy" id="29284"/>
    <lineage>
        <taxon>Archaea</taxon>
        <taxon>Methanobacteriati</taxon>
        <taxon>Methanobacteriota</taxon>
        <taxon>Stenosarchaea group</taxon>
        <taxon>Halobacteria</taxon>
        <taxon>Halobacteriales</taxon>
        <taxon>Haloferacaceae</taxon>
        <taxon>Halorubrum</taxon>
    </lineage>
</organism>
<comment type="caution">
    <text evidence="3">The sequence shown here is derived from an EMBL/GenBank/DDBJ whole genome shotgun (WGS) entry which is preliminary data.</text>
</comment>
<feature type="region of interest" description="Disordered" evidence="1">
    <location>
        <begin position="1"/>
        <end position="76"/>
    </location>
</feature>
<reference evidence="3 4" key="1">
    <citation type="submission" date="2021-03" db="EMBL/GenBank/DDBJ databases">
        <title>Genomic Encyclopedia of Type Strains, Phase IV (KMG-IV): sequencing the most valuable type-strain genomes for metagenomic binning, comparative biology and taxonomic classification.</title>
        <authorList>
            <person name="Goeker M."/>
        </authorList>
    </citation>
    <scope>NUCLEOTIDE SEQUENCE [LARGE SCALE GENOMIC DNA]</scope>
    <source>
        <strain evidence="3 4">DSM 12287</strain>
    </source>
</reference>
<dbReference type="Pfam" id="PF25932">
    <property type="entry name" value="DUF7977"/>
    <property type="match status" value="1"/>
</dbReference>
<keyword evidence="4" id="KW-1185">Reference proteome</keyword>
<evidence type="ECO:0000313" key="4">
    <source>
        <dbReference type="Proteomes" id="UP000770586"/>
    </source>
</evidence>
<sequence>MSSETDAGADDATDGTDATADGTTDGGYVHVPGTEGDGGDAGGSDADSGGSGGGAGGDGDDPRERTAAAGEPTADGFGRRGWALTAVLFTCVLVIPGIIYVYPYAAGAFGLTFFATYLALPLVPALLLGLVAVWSMTAATADGEA</sequence>
<keyword evidence="2" id="KW-0812">Transmembrane</keyword>
<evidence type="ECO:0000313" key="3">
    <source>
        <dbReference type="EMBL" id="MBP1901058.1"/>
    </source>
</evidence>